<organism evidence="1 2">
    <name type="scientific">Symbiopectobacterium purcellii</name>
    <dbReference type="NCBI Taxonomy" id="2871826"/>
    <lineage>
        <taxon>Bacteria</taxon>
        <taxon>Pseudomonadati</taxon>
        <taxon>Pseudomonadota</taxon>
        <taxon>Gammaproteobacteria</taxon>
        <taxon>Enterobacterales</taxon>
        <taxon>Enterobacteriaceae</taxon>
    </lineage>
</organism>
<proteinExistence type="predicted"/>
<reference evidence="1 2" key="1">
    <citation type="submission" date="2021-08" db="EMBL/GenBank/DDBJ databases">
        <title>Culture and genomic analysis of Symbiopectobacterium purcellii sp. nov. gen. nov., isolated from the leafhopper Empoasca decipiens.</title>
        <authorList>
            <person name="Nadal-Jimenez P."/>
            <person name="Siozios S."/>
            <person name="Halliday N."/>
            <person name="Camara M."/>
            <person name="Hurst G.D.D."/>
        </authorList>
    </citation>
    <scope>NUCLEOTIDE SEQUENCE [LARGE SCALE GENOMIC DNA]</scope>
    <source>
        <strain evidence="1 2">SyEd1</strain>
    </source>
</reference>
<dbReference type="EMBL" id="CP081864">
    <property type="protein sequence ID" value="QZN94338.1"/>
    <property type="molecule type" value="Genomic_DNA"/>
</dbReference>
<dbReference type="NCBIfam" id="TIGR01635">
    <property type="entry name" value="tail_comp_S"/>
    <property type="match status" value="1"/>
</dbReference>
<name>A0ABX9AHQ5_9ENTR</name>
<dbReference type="Proteomes" id="UP000825886">
    <property type="component" value="Chromosome"/>
</dbReference>
<dbReference type="RefSeq" id="WP_222157462.1">
    <property type="nucleotide sequence ID" value="NZ_CP081864.1"/>
</dbReference>
<accession>A0ABX9AHQ5</accession>
<evidence type="ECO:0000313" key="2">
    <source>
        <dbReference type="Proteomes" id="UP000825886"/>
    </source>
</evidence>
<sequence length="74" mass="8647">MPHVLIGAYKSTADAASVEFVERVQRMARVHHYGLRDRPNRNSDDVQYEARLLLGFIQEESNLIETLVLEHFRH</sequence>
<dbReference type="InterPro" id="IPR006522">
    <property type="entry name" value="Phage_virion_morphogenesis"/>
</dbReference>
<evidence type="ECO:0000313" key="1">
    <source>
        <dbReference type="EMBL" id="QZN94338.1"/>
    </source>
</evidence>
<dbReference type="Pfam" id="PF05069">
    <property type="entry name" value="Phage_tail_S"/>
    <property type="match status" value="1"/>
</dbReference>
<gene>
    <name evidence="1" type="ORF">K6K13_13330</name>
</gene>
<keyword evidence="2" id="KW-1185">Reference proteome</keyword>
<protein>
    <submittedName>
        <fullName evidence="1">Phage virion morphogenesis protein</fullName>
    </submittedName>
</protein>